<protein>
    <submittedName>
        <fullName evidence="1">Alpha-amlyase</fullName>
    </submittedName>
</protein>
<keyword evidence="1" id="KW-0456">Lyase</keyword>
<evidence type="ECO:0000313" key="2">
    <source>
        <dbReference type="Proteomes" id="UP000281340"/>
    </source>
</evidence>
<gene>
    <name evidence="1" type="ORF">EAI46_37330</name>
</gene>
<proteinExistence type="predicted"/>
<organism evidence="1 2">
    <name type="scientific">Escherichia coli</name>
    <dbReference type="NCBI Taxonomy" id="562"/>
    <lineage>
        <taxon>Bacteria</taxon>
        <taxon>Pseudomonadati</taxon>
        <taxon>Pseudomonadota</taxon>
        <taxon>Gammaproteobacteria</taxon>
        <taxon>Enterobacterales</taxon>
        <taxon>Enterobacteriaceae</taxon>
        <taxon>Escherichia</taxon>
    </lineage>
</organism>
<sequence>VAHWQKISQFRARHPAIGAGKQTTLSLKQGYGFVREHGDDKVLVIWAGQQ</sequence>
<name>A0A3L9G1M7_ECOLX</name>
<dbReference type="EMBL" id="RDDM01001841">
    <property type="protein sequence ID" value="RLY29722.1"/>
    <property type="molecule type" value="Genomic_DNA"/>
</dbReference>
<dbReference type="GO" id="GO:0016829">
    <property type="term" value="F:lyase activity"/>
    <property type="evidence" value="ECO:0007669"/>
    <property type="project" value="UniProtKB-KW"/>
</dbReference>
<dbReference type="Proteomes" id="UP000281340">
    <property type="component" value="Unassembled WGS sequence"/>
</dbReference>
<comment type="caution">
    <text evidence="1">The sequence shown here is derived from an EMBL/GenBank/DDBJ whole genome shotgun (WGS) entry which is preliminary data.</text>
</comment>
<accession>A0A3L9G1M7</accession>
<evidence type="ECO:0000313" key="1">
    <source>
        <dbReference type="EMBL" id="RLY29722.1"/>
    </source>
</evidence>
<feature type="non-terminal residue" evidence="1">
    <location>
        <position position="1"/>
    </location>
</feature>
<reference evidence="1 2" key="1">
    <citation type="submission" date="2018-10" db="EMBL/GenBank/DDBJ databases">
        <title>Comparison of Escherichia coli isolates recovered from retail chicken and from chicken fecal samples by antimicrobial susceptibility test and whole genome sequencing.</title>
        <authorList>
            <person name="Tang B."/>
            <person name="Ma Y."/>
            <person name="He X."/>
            <person name="Cao L."/>
            <person name="Xia X."/>
            <person name="Yang H."/>
        </authorList>
    </citation>
    <scope>NUCLEOTIDE SEQUENCE [LARGE SCALE GENOMIC DNA]</scope>
    <source>
        <strain evidence="1 2">CMJH98b</strain>
    </source>
</reference>
<dbReference type="AlphaFoldDB" id="A0A3L9G1M7"/>